<feature type="transmembrane region" description="Helical" evidence="2">
    <location>
        <begin position="230"/>
        <end position="247"/>
    </location>
</feature>
<feature type="transmembrane region" description="Helical" evidence="2">
    <location>
        <begin position="523"/>
        <end position="543"/>
    </location>
</feature>
<comment type="caution">
    <text evidence="3">The sequence shown here is derived from an EMBL/GenBank/DDBJ whole genome shotgun (WGS) entry which is preliminary data.</text>
</comment>
<feature type="compositionally biased region" description="Basic and acidic residues" evidence="1">
    <location>
        <begin position="17"/>
        <end position="30"/>
    </location>
</feature>
<feature type="region of interest" description="Disordered" evidence="1">
    <location>
        <begin position="142"/>
        <end position="163"/>
    </location>
</feature>
<feature type="transmembrane region" description="Helical" evidence="2">
    <location>
        <begin position="482"/>
        <end position="503"/>
    </location>
</feature>
<feature type="transmembrane region" description="Helical" evidence="2">
    <location>
        <begin position="336"/>
        <end position="360"/>
    </location>
</feature>
<evidence type="ECO:0000256" key="2">
    <source>
        <dbReference type="SAM" id="Phobius"/>
    </source>
</evidence>
<reference evidence="3 4" key="1">
    <citation type="journal article" date="2020" name="ISME J.">
        <title>Uncovering the hidden diversity of litter-decomposition mechanisms in mushroom-forming fungi.</title>
        <authorList>
            <person name="Floudas D."/>
            <person name="Bentzer J."/>
            <person name="Ahren D."/>
            <person name="Johansson T."/>
            <person name="Persson P."/>
            <person name="Tunlid A."/>
        </authorList>
    </citation>
    <scope>NUCLEOTIDE SEQUENCE [LARGE SCALE GENOMIC DNA]</scope>
    <source>
        <strain evidence="3 4">CBS 406.79</strain>
    </source>
</reference>
<feature type="compositionally biased region" description="Basic and acidic residues" evidence="1">
    <location>
        <begin position="65"/>
        <end position="84"/>
    </location>
</feature>
<organism evidence="3 4">
    <name type="scientific">Collybiopsis confluens</name>
    <dbReference type="NCBI Taxonomy" id="2823264"/>
    <lineage>
        <taxon>Eukaryota</taxon>
        <taxon>Fungi</taxon>
        <taxon>Dikarya</taxon>
        <taxon>Basidiomycota</taxon>
        <taxon>Agaricomycotina</taxon>
        <taxon>Agaricomycetes</taxon>
        <taxon>Agaricomycetidae</taxon>
        <taxon>Agaricales</taxon>
        <taxon>Marasmiineae</taxon>
        <taxon>Omphalotaceae</taxon>
        <taxon>Collybiopsis</taxon>
    </lineage>
</organism>
<dbReference type="OrthoDB" id="3057599at2759"/>
<dbReference type="AlphaFoldDB" id="A0A8H5M5A4"/>
<keyword evidence="4" id="KW-1185">Reference proteome</keyword>
<feature type="transmembrane region" description="Helical" evidence="2">
    <location>
        <begin position="633"/>
        <end position="653"/>
    </location>
</feature>
<feature type="region of interest" description="Disordered" evidence="1">
    <location>
        <begin position="65"/>
        <end position="109"/>
    </location>
</feature>
<feature type="transmembrane region" description="Helical" evidence="2">
    <location>
        <begin position="591"/>
        <end position="613"/>
    </location>
</feature>
<feature type="transmembrane region" description="Helical" evidence="2">
    <location>
        <begin position="191"/>
        <end position="210"/>
    </location>
</feature>
<name>A0A8H5M5A4_9AGAR</name>
<keyword evidence="2" id="KW-1133">Transmembrane helix</keyword>
<dbReference type="EMBL" id="JAACJN010000058">
    <property type="protein sequence ID" value="KAF5381413.1"/>
    <property type="molecule type" value="Genomic_DNA"/>
</dbReference>
<evidence type="ECO:0000313" key="3">
    <source>
        <dbReference type="EMBL" id="KAF5381413.1"/>
    </source>
</evidence>
<gene>
    <name evidence="3" type="ORF">D9757_009070</name>
</gene>
<dbReference type="Proteomes" id="UP000518752">
    <property type="component" value="Unassembled WGS sequence"/>
</dbReference>
<evidence type="ECO:0000313" key="4">
    <source>
        <dbReference type="Proteomes" id="UP000518752"/>
    </source>
</evidence>
<feature type="compositionally biased region" description="Polar residues" evidence="1">
    <location>
        <begin position="31"/>
        <end position="49"/>
    </location>
</feature>
<proteinExistence type="predicted"/>
<evidence type="ECO:0000256" key="1">
    <source>
        <dbReference type="SAM" id="MobiDB-lite"/>
    </source>
</evidence>
<dbReference type="InterPro" id="IPR021840">
    <property type="entry name" value="DUF3433"/>
</dbReference>
<keyword evidence="2" id="KW-0472">Membrane</keyword>
<dbReference type="Pfam" id="PF11915">
    <property type="entry name" value="DUF3433"/>
    <property type="match status" value="2"/>
</dbReference>
<feature type="region of interest" description="Disordered" evidence="1">
    <location>
        <begin position="1"/>
        <end position="49"/>
    </location>
</feature>
<keyword evidence="2" id="KW-0812">Transmembrane</keyword>
<sequence>MATSSPSRSNSGLPTSKTDRTESVDLERNTRQGTTETYQSSAAAGSSVSLQRVWKEVLDALNLPEEAKLDWMESPTSDHGDHKGSNSPLKKRRTEEQSIQAIPNPHQEAKLDWIESPTSDHGDNKGVDSSLQKKQIEEQGVQAIPNPHLLNTSEDDRIPEPPSSDSCFELLEDIPEGFPALNFRPFPIRTWFLAVICVLCLMVVAGIIAVDRKAESVSRTFCTADRGQRLAWEYGPMIIAVITKLIWRSVFGALSRMIPFFSLARATGTSEKKSLRTTYAFVGNSSRGALSNHHYLFGVFGWTRRVILLALAPLKSAFVLATPYNPETDRCQEFHVSHAIAMILATVYCVLAILGALVLVRLYGRSTGLKWDPVSIADKMALFHGSNALQDIIYVDKDSELSRCHYRIGYWHVTESVPNLAPSCHGKENPFVWYGIARMKASSDVGHRFLYHDCPQNFSLPISLGIHHSKSSSGSVPHQGSIFTFFRIFLWFSTTITSIVLLSKLSVSGKPVTLSLTSTSSTFFFRAFITFVIASLSLVWINVDLSRRAAQPFLGMYDFARPASENILLHYSSDLPGIVTWNALVNRHYKVAYLSILSLFVRTIVPILFGTLFTITPIDENTSVVAISSQWKAAVSIAILLVYLFSIPIGWPLPLQPLVYSVQSISDLLKYCYASDLLRDSVLCMQGSTTTRKHLLCKLFLAEHRYRYGEYIGTDGKEHLGFDISGRMDRPDLSHVFPMWVEPPKWFLAQEGIEMV</sequence>
<dbReference type="PANTHER" id="PTHR37544:SF3">
    <property type="entry name" value="SPRAY"/>
    <property type="match status" value="1"/>
</dbReference>
<accession>A0A8H5M5A4</accession>
<dbReference type="PANTHER" id="PTHR37544">
    <property type="entry name" value="SPRAY-RELATED"/>
    <property type="match status" value="1"/>
</dbReference>
<feature type="compositionally biased region" description="Polar residues" evidence="1">
    <location>
        <begin position="1"/>
        <end position="16"/>
    </location>
</feature>
<protein>
    <submittedName>
        <fullName evidence="3">Uncharacterized protein</fullName>
    </submittedName>
</protein>